<accession>A0ABD0LC09</accession>
<feature type="non-terminal residue" evidence="1">
    <location>
        <position position="79"/>
    </location>
</feature>
<evidence type="ECO:0000313" key="1">
    <source>
        <dbReference type="EMBL" id="KAK7496810.1"/>
    </source>
</evidence>
<dbReference type="EMBL" id="JACVVK020000064">
    <property type="protein sequence ID" value="KAK7496810.1"/>
    <property type="molecule type" value="Genomic_DNA"/>
</dbReference>
<protein>
    <submittedName>
        <fullName evidence="1">Uncharacterized protein</fullName>
    </submittedName>
</protein>
<dbReference type="AlphaFoldDB" id="A0ABD0LC09"/>
<comment type="caution">
    <text evidence="1">The sequence shown here is derived from an EMBL/GenBank/DDBJ whole genome shotgun (WGS) entry which is preliminary data.</text>
</comment>
<gene>
    <name evidence="1" type="ORF">BaRGS_00012019</name>
</gene>
<keyword evidence="2" id="KW-1185">Reference proteome</keyword>
<proteinExistence type="predicted"/>
<reference evidence="1 2" key="1">
    <citation type="journal article" date="2023" name="Sci. Data">
        <title>Genome assembly of the Korean intertidal mud-creeper Batillaria attramentaria.</title>
        <authorList>
            <person name="Patra A.K."/>
            <person name="Ho P.T."/>
            <person name="Jun S."/>
            <person name="Lee S.J."/>
            <person name="Kim Y."/>
            <person name="Won Y.J."/>
        </authorList>
    </citation>
    <scope>NUCLEOTIDE SEQUENCE [LARGE SCALE GENOMIC DNA]</scope>
    <source>
        <strain evidence="1">Wonlab-2016</strain>
    </source>
</reference>
<name>A0ABD0LC09_9CAEN</name>
<organism evidence="1 2">
    <name type="scientific">Batillaria attramentaria</name>
    <dbReference type="NCBI Taxonomy" id="370345"/>
    <lineage>
        <taxon>Eukaryota</taxon>
        <taxon>Metazoa</taxon>
        <taxon>Spiralia</taxon>
        <taxon>Lophotrochozoa</taxon>
        <taxon>Mollusca</taxon>
        <taxon>Gastropoda</taxon>
        <taxon>Caenogastropoda</taxon>
        <taxon>Sorbeoconcha</taxon>
        <taxon>Cerithioidea</taxon>
        <taxon>Batillariidae</taxon>
        <taxon>Batillaria</taxon>
    </lineage>
</organism>
<evidence type="ECO:0000313" key="2">
    <source>
        <dbReference type="Proteomes" id="UP001519460"/>
    </source>
</evidence>
<dbReference type="Proteomes" id="UP001519460">
    <property type="component" value="Unassembled WGS sequence"/>
</dbReference>
<sequence length="79" mass="8894">MRKLERRGVTAAVSSSTVLCSWRVPRDSYSSEAGGDVRIRAVGGGWGLEVMRAYDKCRDDVVERLIARMLMVMLTMKQE</sequence>